<dbReference type="RefSeq" id="WP_100354022.1">
    <property type="nucleotide sequence ID" value="NZ_PCGR01000003.1"/>
</dbReference>
<dbReference type="Proteomes" id="UP000228680">
    <property type="component" value="Unassembled WGS sequence"/>
</dbReference>
<comment type="caution">
    <text evidence="1">The sequence shown here is derived from an EMBL/GenBank/DDBJ whole genome shotgun (WGS) entry which is preliminary data.</text>
</comment>
<dbReference type="EMBL" id="PCGR01000003">
    <property type="protein sequence ID" value="PJK16246.1"/>
    <property type="molecule type" value="Genomic_DNA"/>
</dbReference>
<dbReference type="OrthoDB" id="9813491at2"/>
<evidence type="ECO:0000313" key="2">
    <source>
        <dbReference type="Proteomes" id="UP000228680"/>
    </source>
</evidence>
<dbReference type="InterPro" id="IPR038735">
    <property type="entry name" value="MSMEG_1276-like_NTP-PPase_dom"/>
</dbReference>
<proteinExistence type="predicted"/>
<accession>A0A2M9EYH3</accession>
<sequence>MVSTFKLLRDRSKDLAAVTPTDQVKGRLYREALQQQLVQGAQNYSVATSDRKAVEELVDLLEIVHALLPAHNMTYEELEMVRRRKKEEQGGYTNGTAINFTKDV</sequence>
<evidence type="ECO:0000313" key="1">
    <source>
        <dbReference type="EMBL" id="PJK16246.1"/>
    </source>
</evidence>
<dbReference type="CDD" id="cd11532">
    <property type="entry name" value="NTP-PPase_COG4997"/>
    <property type="match status" value="1"/>
</dbReference>
<dbReference type="AlphaFoldDB" id="A0A2M9EYH3"/>
<gene>
    <name evidence="1" type="ORF">CQS04_10080</name>
</gene>
<name>A0A2M9EYH3_9BACL</name>
<keyword evidence="2" id="KW-1185">Reference proteome</keyword>
<reference evidence="1 2" key="1">
    <citation type="submission" date="2017-10" db="EMBL/GenBank/DDBJ databases">
        <title>Draft genome of Chryseomicrobium casticus sp. nov.</title>
        <authorList>
            <person name="Chakraborty R."/>
            <person name="Saha T."/>
        </authorList>
    </citation>
    <scope>NUCLEOTIDE SEQUENCE [LARGE SCALE GENOMIC DNA]</scope>
    <source>
        <strain evidence="1 2">ET03</strain>
    </source>
</reference>
<organism evidence="1 2">
    <name type="scientific">Chryseomicrobium excrementi</name>
    <dbReference type="NCBI Taxonomy" id="2041346"/>
    <lineage>
        <taxon>Bacteria</taxon>
        <taxon>Bacillati</taxon>
        <taxon>Bacillota</taxon>
        <taxon>Bacilli</taxon>
        <taxon>Bacillales</taxon>
        <taxon>Caryophanaceae</taxon>
        <taxon>Chryseomicrobium</taxon>
    </lineage>
</organism>
<evidence type="ECO:0008006" key="3">
    <source>
        <dbReference type="Google" id="ProtNLM"/>
    </source>
</evidence>
<protein>
    <recommendedName>
        <fullName evidence="3">Phosphoribosyl-ATP pyrophosphohydrolase</fullName>
    </recommendedName>
</protein>